<comment type="caution">
    <text evidence="1">The sequence shown here is derived from an EMBL/GenBank/DDBJ whole genome shotgun (WGS) entry which is preliminary data.</text>
</comment>
<organism evidence="1">
    <name type="scientific">Ignisphaera aggregans</name>
    <dbReference type="NCBI Taxonomy" id="334771"/>
    <lineage>
        <taxon>Archaea</taxon>
        <taxon>Thermoproteota</taxon>
        <taxon>Thermoprotei</taxon>
        <taxon>Desulfurococcales</taxon>
        <taxon>Desulfurococcaceae</taxon>
        <taxon>Ignisphaera</taxon>
    </lineage>
</organism>
<gene>
    <name evidence="1" type="ORF">ENO26_09060</name>
</gene>
<sequence length="238" mass="27942">MGECDESVEVLVVKASDVAKLLSKPPEGDEVLLRFGKIFEEEYTLANHIYSQAWLAQVSRWFIRKVAARLKAEGIYRRDLVLKAYRAYAALLSAGVVGEKPRTRFRKISDNIFIAAQPDLYNESTDTYYEFKLYPINDYARKQAEVFAWVLEKPIVLIGLKEDSKGYISVEKEIIKPPQNLEIEISEMRKIAEVEEFCADLMIPVYQYEKQHERRIRSYIKYIEYEDLDTYEYEEQPH</sequence>
<evidence type="ECO:0000313" key="1">
    <source>
        <dbReference type="EMBL" id="HEM67690.1"/>
    </source>
</evidence>
<protein>
    <submittedName>
        <fullName evidence="1">Uncharacterized protein</fullName>
    </submittedName>
</protein>
<proteinExistence type="predicted"/>
<reference evidence="1" key="1">
    <citation type="journal article" date="2020" name="mSystems">
        <title>Genome- and Community-Level Interaction Insights into Carbon Utilization and Element Cycling Functions of Hydrothermarchaeota in Hydrothermal Sediment.</title>
        <authorList>
            <person name="Zhou Z."/>
            <person name="Liu Y."/>
            <person name="Xu W."/>
            <person name="Pan J."/>
            <person name="Luo Z.H."/>
            <person name="Li M."/>
        </authorList>
    </citation>
    <scope>NUCLEOTIDE SEQUENCE [LARGE SCALE GENOMIC DNA]</scope>
    <source>
        <strain evidence="1">SpSt-125</strain>
    </source>
</reference>
<dbReference type="AlphaFoldDB" id="A0A7J2U4B5"/>
<accession>A0A7J2U4B5</accession>
<name>A0A7J2U4B5_9CREN</name>
<dbReference type="EMBL" id="DSEU01000062">
    <property type="protein sequence ID" value="HEM67690.1"/>
    <property type="molecule type" value="Genomic_DNA"/>
</dbReference>